<evidence type="ECO:0000313" key="1">
    <source>
        <dbReference type="EMBL" id="AJI25576.1"/>
    </source>
</evidence>
<gene>
    <name evidence="1" type="ORF">BG04_5715</name>
</gene>
<organism evidence="1 2">
    <name type="scientific">Priestia megaterium (strain ATCC 14581 / DSM 32 / CCUG 1817 / JCM 2506 / NBRC 15308 / NCIMB 9376 / NCTC 10342 / NRRL B-14308 / VKM B-512 / Ford 19)</name>
    <name type="common">Bacillus megaterium</name>
    <dbReference type="NCBI Taxonomy" id="1348623"/>
    <lineage>
        <taxon>Bacteria</taxon>
        <taxon>Bacillati</taxon>
        <taxon>Bacillota</taxon>
        <taxon>Bacilli</taxon>
        <taxon>Bacillales</taxon>
        <taxon>Bacillaceae</taxon>
        <taxon>Priestia</taxon>
    </lineage>
</organism>
<dbReference type="HOGENOM" id="CLU_3402108_0_0_9"/>
<dbReference type="KEGG" id="bmeg:BG04_5715"/>
<protein>
    <submittedName>
        <fullName evidence="1">Uncharacterized protein</fullName>
    </submittedName>
</protein>
<dbReference type="EMBL" id="CP009921">
    <property type="protein sequence ID" value="AJI25576.1"/>
    <property type="molecule type" value="Genomic_DNA"/>
</dbReference>
<accession>A0A0B6AQ17</accession>
<name>A0A0B6AQ17_PRIM2</name>
<reference evidence="1 2" key="1">
    <citation type="journal article" date="2015" name="Genome Announc.">
        <title>Complete genome sequences for 35 biothreat assay-relevant bacillus species.</title>
        <authorList>
            <person name="Johnson S.L."/>
            <person name="Daligault H.E."/>
            <person name="Davenport K.W."/>
            <person name="Jaissle J."/>
            <person name="Frey K.G."/>
            <person name="Ladner J.T."/>
            <person name="Broomall S.M."/>
            <person name="Bishop-Lilly K.A."/>
            <person name="Bruce D.C."/>
            <person name="Gibbons H.S."/>
            <person name="Coyne S.R."/>
            <person name="Lo C.C."/>
            <person name="Meincke L."/>
            <person name="Munk A.C."/>
            <person name="Koroleva G.I."/>
            <person name="Rosenzweig C.N."/>
            <person name="Palacios G.F."/>
            <person name="Redden C.L."/>
            <person name="Minogue T.D."/>
            <person name="Chain P.S."/>
        </authorList>
    </citation>
    <scope>NUCLEOTIDE SEQUENCE [LARGE SCALE GENOMIC DNA]</scope>
    <source>
        <strain evidence="2">ATCC 14581 / DSM 32 / JCM 2506 / NBRC 15308 / NCIMB 9376 / NCTC 10342 / NRRL B-14308 / VKM B-512</strain>
        <plasmid evidence="1 2">pBMV_2</plasmid>
    </source>
</reference>
<evidence type="ECO:0000313" key="2">
    <source>
        <dbReference type="Proteomes" id="UP000031829"/>
    </source>
</evidence>
<keyword evidence="1" id="KW-0614">Plasmid</keyword>
<dbReference type="Proteomes" id="UP000031829">
    <property type="component" value="Plasmid pBMV_2"/>
</dbReference>
<dbReference type="AlphaFoldDB" id="A0A0B6AQ17"/>
<sequence>MISDKKESYPIVAGQVAFEEIHKLIYKKSE</sequence>
<geneLocation type="plasmid" evidence="1 2">
    <name>pBMV_2</name>
</geneLocation>
<proteinExistence type="predicted"/>